<gene>
    <name evidence="6" type="ORF">PPYR_06959</name>
</gene>
<dbReference type="InParanoid" id="A0A5N4AP26"/>
<evidence type="ECO:0000256" key="5">
    <source>
        <dbReference type="SAM" id="SignalP"/>
    </source>
</evidence>
<evidence type="ECO:0000256" key="3">
    <source>
        <dbReference type="RuleBase" id="RU000363"/>
    </source>
</evidence>
<dbReference type="AlphaFoldDB" id="A0A5N4AP26"/>
<proteinExistence type="inferred from homology"/>
<dbReference type="PRINTS" id="PR00081">
    <property type="entry name" value="GDHRDH"/>
</dbReference>
<feature type="chain" id="PRO_5024359120" description="15-hydroxyprostaglandin dehydrogenase" evidence="5">
    <location>
        <begin position="22"/>
        <end position="254"/>
    </location>
</feature>
<comment type="similarity">
    <text evidence="1 3">Belongs to the short-chain dehydrogenases/reductases (SDR) family.</text>
</comment>
<dbReference type="InterPro" id="IPR036291">
    <property type="entry name" value="NAD(P)-bd_dom_sf"/>
</dbReference>
<evidence type="ECO:0000256" key="1">
    <source>
        <dbReference type="ARBA" id="ARBA00006484"/>
    </source>
</evidence>
<keyword evidence="7" id="KW-1185">Reference proteome</keyword>
<protein>
    <recommendedName>
        <fullName evidence="8">15-hydroxyprostaglandin dehydrogenase</fullName>
    </recommendedName>
</protein>
<dbReference type="GO" id="GO:0016616">
    <property type="term" value="F:oxidoreductase activity, acting on the CH-OH group of donors, NAD or NADP as acceptor"/>
    <property type="evidence" value="ECO:0007669"/>
    <property type="project" value="TreeGrafter"/>
</dbReference>
<dbReference type="Gene3D" id="3.40.50.720">
    <property type="entry name" value="NAD(P)-binding Rossmann-like Domain"/>
    <property type="match status" value="1"/>
</dbReference>
<dbReference type="EMBL" id="VVIM01000005">
    <property type="protein sequence ID" value="KAB0799079.1"/>
    <property type="molecule type" value="Genomic_DNA"/>
</dbReference>
<feature type="region of interest" description="Disordered" evidence="4">
    <location>
        <begin position="235"/>
        <end position="254"/>
    </location>
</feature>
<comment type="caution">
    <text evidence="6">The sequence shown here is derived from an EMBL/GenBank/DDBJ whole genome shotgun (WGS) entry which is preliminary data.</text>
</comment>
<dbReference type="GO" id="GO:0005737">
    <property type="term" value="C:cytoplasm"/>
    <property type="evidence" value="ECO:0007669"/>
    <property type="project" value="TreeGrafter"/>
</dbReference>
<evidence type="ECO:0000256" key="2">
    <source>
        <dbReference type="ARBA" id="ARBA00023002"/>
    </source>
</evidence>
<dbReference type="FunCoup" id="A0A5N4AP26">
    <property type="interactions" value="119"/>
</dbReference>
<dbReference type="PANTHER" id="PTHR44229">
    <property type="entry name" value="15-HYDROXYPROSTAGLANDIN DEHYDROGENASE [NAD(+)]"/>
    <property type="match status" value="1"/>
</dbReference>
<keyword evidence="5" id="KW-0732">Signal</keyword>
<evidence type="ECO:0000313" key="6">
    <source>
        <dbReference type="EMBL" id="KAB0799079.1"/>
    </source>
</evidence>
<dbReference type="SUPFAM" id="SSF51735">
    <property type="entry name" value="NAD(P)-binding Rossmann-fold domains"/>
    <property type="match status" value="1"/>
</dbReference>
<accession>A0A5N4AP26</accession>
<keyword evidence="2" id="KW-0560">Oxidoreductase</keyword>
<feature type="signal peptide" evidence="5">
    <location>
        <begin position="1"/>
        <end position="21"/>
    </location>
</feature>
<reference evidence="6 7" key="1">
    <citation type="journal article" date="2018" name="Elife">
        <title>Firefly genomes illuminate parallel origins of bioluminescence in beetles.</title>
        <authorList>
            <person name="Fallon T.R."/>
            <person name="Lower S.E."/>
            <person name="Chang C.H."/>
            <person name="Bessho-Uehara M."/>
            <person name="Martin G.J."/>
            <person name="Bewick A.J."/>
            <person name="Behringer M."/>
            <person name="Debat H.J."/>
            <person name="Wong I."/>
            <person name="Day J.C."/>
            <person name="Suvorov A."/>
            <person name="Silva C.J."/>
            <person name="Stanger-Hall K.F."/>
            <person name="Hall D.W."/>
            <person name="Schmitz R.J."/>
            <person name="Nelson D.R."/>
            <person name="Lewis S.M."/>
            <person name="Shigenobu S."/>
            <person name="Bybee S.M."/>
            <person name="Larracuente A.M."/>
            <person name="Oba Y."/>
            <person name="Weng J.K."/>
        </authorList>
    </citation>
    <scope>NUCLEOTIDE SEQUENCE [LARGE SCALE GENOMIC DNA]</scope>
    <source>
        <strain evidence="6">1611_PpyrPB1</strain>
        <tissue evidence="6">Whole body</tissue>
    </source>
</reference>
<dbReference type="PROSITE" id="PS00061">
    <property type="entry name" value="ADH_SHORT"/>
    <property type="match status" value="1"/>
</dbReference>
<dbReference type="InterPro" id="IPR020904">
    <property type="entry name" value="Sc_DH/Rdtase_CS"/>
</dbReference>
<evidence type="ECO:0000256" key="4">
    <source>
        <dbReference type="SAM" id="MobiDB-lite"/>
    </source>
</evidence>
<sequence length="254" mass="27343">MITRNFVILWVALGIPICVTPLELNGKTALVTGGSRGIGFGIARDLLSNGVRGVTLVNVNINKGQNAAKLLNEEFGYGKAIFIPADVSDGDQLESAFKISARHWNGLNFVINNAGVGNEKNWKSAIDINIVGTLQGTLLGIKYMSKNRGGQGGVVINISSTLAIEPVFNGPVYSATKSFINALGRSLGHQVYYNYNQVGIITICPGLTNTELKDSLQQGVSEMLHPNLVDEAPKYNPPHFSTRKNHNAVPLQEN</sequence>
<name>A0A5N4AP26_PHOPY</name>
<evidence type="ECO:0008006" key="8">
    <source>
        <dbReference type="Google" id="ProtNLM"/>
    </source>
</evidence>
<dbReference type="Proteomes" id="UP000327044">
    <property type="component" value="Unassembled WGS sequence"/>
</dbReference>
<dbReference type="Pfam" id="PF00106">
    <property type="entry name" value="adh_short"/>
    <property type="match status" value="1"/>
</dbReference>
<dbReference type="PANTHER" id="PTHR44229:SF8">
    <property type="entry name" value="ALCOHOL DEHYDROGENASE-RELATED"/>
    <property type="match status" value="1"/>
</dbReference>
<organism evidence="6 7">
    <name type="scientific">Photinus pyralis</name>
    <name type="common">Common eastern firefly</name>
    <name type="synonym">Lampyris pyralis</name>
    <dbReference type="NCBI Taxonomy" id="7054"/>
    <lineage>
        <taxon>Eukaryota</taxon>
        <taxon>Metazoa</taxon>
        <taxon>Ecdysozoa</taxon>
        <taxon>Arthropoda</taxon>
        <taxon>Hexapoda</taxon>
        <taxon>Insecta</taxon>
        <taxon>Pterygota</taxon>
        <taxon>Neoptera</taxon>
        <taxon>Endopterygota</taxon>
        <taxon>Coleoptera</taxon>
        <taxon>Polyphaga</taxon>
        <taxon>Elateriformia</taxon>
        <taxon>Elateroidea</taxon>
        <taxon>Lampyridae</taxon>
        <taxon>Lampyrinae</taxon>
        <taxon>Photinus</taxon>
    </lineage>
</organism>
<dbReference type="PRINTS" id="PR00080">
    <property type="entry name" value="SDRFAMILY"/>
</dbReference>
<dbReference type="InterPro" id="IPR002347">
    <property type="entry name" value="SDR_fam"/>
</dbReference>
<evidence type="ECO:0000313" key="7">
    <source>
        <dbReference type="Proteomes" id="UP000327044"/>
    </source>
</evidence>